<sequence length="328" mass="36124">MSHRIFGTHPALKRESVRIDWLAFPHIFEAILTYADDASLGVLRQTCRTVRQKAYARLLEHVALVPRTLSKDVRGAALISAGGVPLFRDCEAVWRCECDSAALQSGAHGRGTAAAAAAWSTPTTRVEVIGSVSANYVAALVRTMTTAPEWTLSLRTGPLDVHFVIPGIHIPNLEVHLDLLDACTPGYAPMISSDHTVVHLYFCPNDVAVDGKRRCKGQVAYLAECTGEITVVFHPETSEGKQSKGCLAWLWSDLLVSSRYPQYTIVNAESLPAEWMEGRPSIDSRGRARRSIASHAPFWWDEGIFNDKFQFLSMEEYEVEIAGKPGSS</sequence>
<name>A0AA48ICW4_9TREE</name>
<dbReference type="KEGG" id="ccac:CcaHIS019_0113090"/>
<keyword evidence="2" id="KW-1185">Reference proteome</keyword>
<dbReference type="RefSeq" id="XP_060453857.1">
    <property type="nucleotide sequence ID" value="XM_060596911.1"/>
</dbReference>
<dbReference type="EMBL" id="AP028212">
    <property type="protein sequence ID" value="BEI88591.1"/>
    <property type="molecule type" value="Genomic_DNA"/>
</dbReference>
<dbReference type="Proteomes" id="UP001233271">
    <property type="component" value="Chromosome 1"/>
</dbReference>
<evidence type="ECO:0000313" key="2">
    <source>
        <dbReference type="Proteomes" id="UP001233271"/>
    </source>
</evidence>
<reference evidence="1" key="1">
    <citation type="journal article" date="2023" name="BMC Genomics">
        <title>Chromosome-level genome assemblies of Cutaneotrichosporon spp. (Trichosporonales, Basidiomycota) reveal imbalanced evolution between nucleotide sequences and chromosome synteny.</title>
        <authorList>
            <person name="Kobayashi Y."/>
            <person name="Kayamori A."/>
            <person name="Aoki K."/>
            <person name="Shiwa Y."/>
            <person name="Matsutani M."/>
            <person name="Fujita N."/>
            <person name="Sugita T."/>
            <person name="Iwasaki W."/>
            <person name="Tanaka N."/>
            <person name="Takashima M."/>
        </authorList>
    </citation>
    <scope>NUCLEOTIDE SEQUENCE</scope>
    <source>
        <strain evidence="1">HIS019</strain>
    </source>
</reference>
<evidence type="ECO:0000313" key="1">
    <source>
        <dbReference type="EMBL" id="BEI88591.1"/>
    </source>
</evidence>
<protein>
    <submittedName>
        <fullName evidence="1">Uncharacterized protein</fullName>
    </submittedName>
</protein>
<organism evidence="1 2">
    <name type="scientific">Cutaneotrichosporon cavernicola</name>
    <dbReference type="NCBI Taxonomy" id="279322"/>
    <lineage>
        <taxon>Eukaryota</taxon>
        <taxon>Fungi</taxon>
        <taxon>Dikarya</taxon>
        <taxon>Basidiomycota</taxon>
        <taxon>Agaricomycotina</taxon>
        <taxon>Tremellomycetes</taxon>
        <taxon>Trichosporonales</taxon>
        <taxon>Trichosporonaceae</taxon>
        <taxon>Cutaneotrichosporon</taxon>
    </lineage>
</organism>
<gene>
    <name evidence="1" type="ORF">CcaverHIS019_0113090</name>
</gene>
<dbReference type="AlphaFoldDB" id="A0AA48ICW4"/>
<proteinExistence type="predicted"/>
<dbReference type="GeneID" id="85492462"/>
<accession>A0AA48ICW4</accession>